<dbReference type="AlphaFoldDB" id="A0A1E1MCV4"/>
<evidence type="ECO:0008006" key="3">
    <source>
        <dbReference type="Google" id="ProtNLM"/>
    </source>
</evidence>
<reference evidence="2" key="1">
    <citation type="submission" date="2016-03" db="EMBL/GenBank/DDBJ databases">
        <authorList>
            <person name="Guldener U."/>
        </authorList>
    </citation>
    <scope>NUCLEOTIDE SEQUENCE [LARGE SCALE GENOMIC DNA]</scope>
</reference>
<evidence type="ECO:0000313" key="1">
    <source>
        <dbReference type="EMBL" id="CZT46907.1"/>
    </source>
</evidence>
<organism evidence="1 2">
    <name type="scientific">Rhynchosporium secalis</name>
    <name type="common">Barley scald fungus</name>
    <dbReference type="NCBI Taxonomy" id="38038"/>
    <lineage>
        <taxon>Eukaryota</taxon>
        <taxon>Fungi</taxon>
        <taxon>Dikarya</taxon>
        <taxon>Ascomycota</taxon>
        <taxon>Pezizomycotina</taxon>
        <taxon>Leotiomycetes</taxon>
        <taxon>Helotiales</taxon>
        <taxon>Ploettnerulaceae</taxon>
        <taxon>Rhynchosporium</taxon>
    </lineage>
</organism>
<accession>A0A1E1MCV4</accession>
<name>A0A1E1MCV4_RHYSE</name>
<gene>
    <name evidence="1" type="ORF">RSE6_07416</name>
</gene>
<evidence type="ECO:0000313" key="2">
    <source>
        <dbReference type="Proteomes" id="UP000177625"/>
    </source>
</evidence>
<sequence length="159" mass="17535">MVKVAVASGTRGVGRAIVEALKHQTTYEYIVLGRKVQYPYPLDNLDLEVELGTKVVGINYGDLASAKKTLDDYQIHTLSIPSLDFEYRLSKSLRRPISSVLRPNGCFEDYFGIPKVKSYLTPVVVVLNIQHKVAAIPGSGTPADPPQQMCQNSSLLAWD</sequence>
<dbReference type="Proteomes" id="UP000177625">
    <property type="component" value="Unassembled WGS sequence"/>
</dbReference>
<proteinExistence type="predicted"/>
<keyword evidence="2" id="KW-1185">Reference proteome</keyword>
<protein>
    <recommendedName>
        <fullName evidence="3">NmrA-like domain-containing protein</fullName>
    </recommendedName>
</protein>
<dbReference type="EMBL" id="FJVC01000271">
    <property type="protein sequence ID" value="CZT46907.1"/>
    <property type="molecule type" value="Genomic_DNA"/>
</dbReference>